<dbReference type="GO" id="GO:0046872">
    <property type="term" value="F:metal ion binding"/>
    <property type="evidence" value="ECO:0007669"/>
    <property type="project" value="UniProtKB-KW"/>
</dbReference>
<dbReference type="EMBL" id="JACHNB010000001">
    <property type="protein sequence ID" value="MBB4740125.1"/>
    <property type="molecule type" value="Genomic_DNA"/>
</dbReference>
<evidence type="ECO:0000256" key="3">
    <source>
        <dbReference type="ARBA" id="ARBA00023004"/>
    </source>
</evidence>
<sequence>MAKVVPPGECRRRTHRAGPARTASRRAGAMLTIAHLSDLHLGAHEPDSVPALLADVTAAAPVLTVVTGDWTMRARPREFALAKAVLDALPQPVLTVTGNHDLPLLSPLRLAEPYERYRAWIHRDLDPAVRLPGLVGLGLQSMPRWRWKDGLITGRHVDRIAEVFGSAAESDVKLIALHHPPIGVSLAGRGRLLRAARAAGVDLVLAGHTHVPDVRRIDGAAVVVAGTATSHRTRGTARSWSLIRVDAEAITVTERYSGERGWETGRIMTLLRSLRPV</sequence>
<protein>
    <submittedName>
        <fullName evidence="7">3',5'-cyclic AMP phosphodiesterase CpdA</fullName>
    </submittedName>
</protein>
<evidence type="ECO:0000256" key="4">
    <source>
        <dbReference type="ARBA" id="ARBA00025742"/>
    </source>
</evidence>
<keyword evidence="8" id="KW-1185">Reference proteome</keyword>
<gene>
    <name evidence="7" type="ORF">BJY16_003584</name>
</gene>
<comment type="similarity">
    <text evidence="4">Belongs to the cyclic nucleotide phosphodiesterase class-III family.</text>
</comment>
<accession>A0A7W7GXH1</accession>
<keyword evidence="3" id="KW-0408">Iron</keyword>
<keyword evidence="2" id="KW-0378">Hydrolase</keyword>
<dbReference type="PANTHER" id="PTHR42988">
    <property type="entry name" value="PHOSPHOHYDROLASE"/>
    <property type="match status" value="1"/>
</dbReference>
<feature type="domain" description="Calcineurin-like phosphoesterase" evidence="6">
    <location>
        <begin position="32"/>
        <end position="212"/>
    </location>
</feature>
<keyword evidence="1" id="KW-0479">Metal-binding</keyword>
<feature type="region of interest" description="Disordered" evidence="5">
    <location>
        <begin position="1"/>
        <end position="24"/>
    </location>
</feature>
<dbReference type="PANTHER" id="PTHR42988:SF2">
    <property type="entry name" value="CYCLIC NUCLEOTIDE PHOSPHODIESTERASE CBUA0032-RELATED"/>
    <property type="match status" value="1"/>
</dbReference>
<dbReference type="SUPFAM" id="SSF56300">
    <property type="entry name" value="Metallo-dependent phosphatases"/>
    <property type="match status" value="1"/>
</dbReference>
<dbReference type="InterPro" id="IPR029052">
    <property type="entry name" value="Metallo-depent_PP-like"/>
</dbReference>
<evidence type="ECO:0000259" key="6">
    <source>
        <dbReference type="Pfam" id="PF00149"/>
    </source>
</evidence>
<evidence type="ECO:0000313" key="8">
    <source>
        <dbReference type="Proteomes" id="UP000546162"/>
    </source>
</evidence>
<evidence type="ECO:0000256" key="1">
    <source>
        <dbReference type="ARBA" id="ARBA00022723"/>
    </source>
</evidence>
<dbReference type="Pfam" id="PF00149">
    <property type="entry name" value="Metallophos"/>
    <property type="match status" value="1"/>
</dbReference>
<evidence type="ECO:0000313" key="7">
    <source>
        <dbReference type="EMBL" id="MBB4740125.1"/>
    </source>
</evidence>
<comment type="caution">
    <text evidence="7">The sequence shown here is derived from an EMBL/GenBank/DDBJ whole genome shotgun (WGS) entry which is preliminary data.</text>
</comment>
<dbReference type="AlphaFoldDB" id="A0A7W7GXH1"/>
<organism evidence="7 8">
    <name type="scientific">Actinoplanes octamycinicus</name>
    <dbReference type="NCBI Taxonomy" id="135948"/>
    <lineage>
        <taxon>Bacteria</taxon>
        <taxon>Bacillati</taxon>
        <taxon>Actinomycetota</taxon>
        <taxon>Actinomycetes</taxon>
        <taxon>Micromonosporales</taxon>
        <taxon>Micromonosporaceae</taxon>
        <taxon>Actinoplanes</taxon>
    </lineage>
</organism>
<evidence type="ECO:0000256" key="2">
    <source>
        <dbReference type="ARBA" id="ARBA00022801"/>
    </source>
</evidence>
<dbReference type="InterPro" id="IPR004843">
    <property type="entry name" value="Calcineurin-like_PHP"/>
</dbReference>
<dbReference type="GO" id="GO:0016787">
    <property type="term" value="F:hydrolase activity"/>
    <property type="evidence" value="ECO:0007669"/>
    <property type="project" value="UniProtKB-KW"/>
</dbReference>
<reference evidence="7 8" key="1">
    <citation type="submission" date="2020-08" db="EMBL/GenBank/DDBJ databases">
        <title>Sequencing the genomes of 1000 actinobacteria strains.</title>
        <authorList>
            <person name="Klenk H.-P."/>
        </authorList>
    </citation>
    <scope>NUCLEOTIDE SEQUENCE [LARGE SCALE GENOMIC DNA]</scope>
    <source>
        <strain evidence="7 8">DSM 45809</strain>
    </source>
</reference>
<dbReference type="InterPro" id="IPR050884">
    <property type="entry name" value="CNP_phosphodiesterase-III"/>
</dbReference>
<dbReference type="Proteomes" id="UP000546162">
    <property type="component" value="Unassembled WGS sequence"/>
</dbReference>
<evidence type="ECO:0000256" key="5">
    <source>
        <dbReference type="SAM" id="MobiDB-lite"/>
    </source>
</evidence>
<name>A0A7W7GXH1_9ACTN</name>
<proteinExistence type="inferred from homology"/>
<dbReference type="Gene3D" id="3.60.21.10">
    <property type="match status" value="1"/>
</dbReference>